<proteinExistence type="predicted"/>
<dbReference type="SMART" id="SM00345">
    <property type="entry name" value="HTH_GNTR"/>
    <property type="match status" value="1"/>
</dbReference>
<dbReference type="PROSITE" id="PS50949">
    <property type="entry name" value="HTH_GNTR"/>
    <property type="match status" value="1"/>
</dbReference>
<evidence type="ECO:0000256" key="2">
    <source>
        <dbReference type="ARBA" id="ARBA00023125"/>
    </source>
</evidence>
<dbReference type="GO" id="GO:0003700">
    <property type="term" value="F:DNA-binding transcription factor activity"/>
    <property type="evidence" value="ECO:0007669"/>
    <property type="project" value="InterPro"/>
</dbReference>
<dbReference type="SUPFAM" id="SSF46785">
    <property type="entry name" value="Winged helix' DNA-binding domain"/>
    <property type="match status" value="1"/>
</dbReference>
<dbReference type="InterPro" id="IPR036388">
    <property type="entry name" value="WH-like_DNA-bd_sf"/>
</dbReference>
<dbReference type="Pfam" id="PF07729">
    <property type="entry name" value="FCD"/>
    <property type="match status" value="1"/>
</dbReference>
<evidence type="ECO:0000256" key="3">
    <source>
        <dbReference type="ARBA" id="ARBA00023163"/>
    </source>
</evidence>
<gene>
    <name evidence="5" type="ORF">D4A47_02265</name>
</gene>
<dbReference type="AlphaFoldDB" id="A0A498CQM6"/>
<evidence type="ECO:0000313" key="5">
    <source>
        <dbReference type="EMBL" id="RLL14827.1"/>
    </source>
</evidence>
<feature type="domain" description="HTH gntR-type" evidence="4">
    <location>
        <begin position="13"/>
        <end position="81"/>
    </location>
</feature>
<evidence type="ECO:0000313" key="6">
    <source>
        <dbReference type="Proteomes" id="UP000276301"/>
    </source>
</evidence>
<dbReference type="InterPro" id="IPR011711">
    <property type="entry name" value="GntR_C"/>
</dbReference>
<dbReference type="EMBL" id="RCHT01000001">
    <property type="protein sequence ID" value="RLL14827.1"/>
    <property type="molecule type" value="Genomic_DNA"/>
</dbReference>
<evidence type="ECO:0000259" key="4">
    <source>
        <dbReference type="PROSITE" id="PS50949"/>
    </source>
</evidence>
<dbReference type="Gene3D" id="1.10.10.10">
    <property type="entry name" value="Winged helix-like DNA-binding domain superfamily/Winged helix DNA-binding domain"/>
    <property type="match status" value="1"/>
</dbReference>
<keyword evidence="1" id="KW-0805">Transcription regulation</keyword>
<dbReference type="InterPro" id="IPR000524">
    <property type="entry name" value="Tscrpt_reg_HTH_GntR"/>
</dbReference>
<dbReference type="GO" id="GO:0003677">
    <property type="term" value="F:DNA binding"/>
    <property type="evidence" value="ECO:0007669"/>
    <property type="project" value="UniProtKB-KW"/>
</dbReference>
<keyword evidence="2" id="KW-0238">DNA-binding</keyword>
<dbReference type="PANTHER" id="PTHR43537:SF5">
    <property type="entry name" value="UXU OPERON TRANSCRIPTIONAL REGULATOR"/>
    <property type="match status" value="1"/>
</dbReference>
<dbReference type="Gene3D" id="1.20.120.530">
    <property type="entry name" value="GntR ligand-binding domain-like"/>
    <property type="match status" value="1"/>
</dbReference>
<dbReference type="SUPFAM" id="SSF48008">
    <property type="entry name" value="GntR ligand-binding domain-like"/>
    <property type="match status" value="1"/>
</dbReference>
<sequence>MKVVGTMKPIERISIVDQVINNLKDYIVEQNVAVGDKMPTEKEICEMYGVGRSTAREAYRMMQAIDMIDVKRGKGAYFKGVPSERTDDSCVACWFKEHGQRLTSIMEVRMGIETMTTRLAIQRISDRQLEQLRVIHDLFMQSAKARNYVKMAFYDEELHHKIAEASGNELLIRMEKIIAECIVDYRVQTYLLPDNADHAITTHEALIGAFEKRDVEAGVALMTEHIENSLEDMEAIVQEKES</sequence>
<dbReference type="SMART" id="SM00895">
    <property type="entry name" value="FCD"/>
    <property type="match status" value="1"/>
</dbReference>
<keyword evidence="3" id="KW-0804">Transcription</keyword>
<keyword evidence="6" id="KW-1185">Reference proteome</keyword>
<accession>A0A498CQM6</accession>
<comment type="caution">
    <text evidence="5">The sequence shown here is derived from an EMBL/GenBank/DDBJ whole genome shotgun (WGS) entry which is preliminary data.</text>
</comment>
<reference evidence="5 6" key="1">
    <citation type="submission" date="2018-10" db="EMBL/GenBank/DDBJ databases">
        <title>Anaerotruncus faecis sp. nov., isolated from human feces.</title>
        <authorList>
            <person name="Wang Y.-J."/>
        </authorList>
    </citation>
    <scope>NUCLEOTIDE SEQUENCE [LARGE SCALE GENOMIC DNA]</scope>
    <source>
        <strain evidence="5 6">22A2-44</strain>
    </source>
</reference>
<organism evidence="5 6">
    <name type="scientific">Anaerotruncus massiliensis</name>
    <name type="common">ex Liu et al. 2021</name>
    <dbReference type="NCBI Taxonomy" id="2321404"/>
    <lineage>
        <taxon>Bacteria</taxon>
        <taxon>Bacillati</taxon>
        <taxon>Bacillota</taxon>
        <taxon>Clostridia</taxon>
        <taxon>Eubacteriales</taxon>
        <taxon>Oscillospiraceae</taxon>
        <taxon>Anaerotruncus</taxon>
    </lineage>
</organism>
<dbReference type="CDD" id="cd07377">
    <property type="entry name" value="WHTH_GntR"/>
    <property type="match status" value="1"/>
</dbReference>
<dbReference type="InterPro" id="IPR036390">
    <property type="entry name" value="WH_DNA-bd_sf"/>
</dbReference>
<dbReference type="Pfam" id="PF00392">
    <property type="entry name" value="GntR"/>
    <property type="match status" value="1"/>
</dbReference>
<dbReference type="RefSeq" id="WP_101551321.1">
    <property type="nucleotide sequence ID" value="NZ_DBFBJK010000142.1"/>
</dbReference>
<name>A0A498CQM6_9FIRM</name>
<protein>
    <submittedName>
        <fullName evidence="5">FadR family transcriptional regulator</fullName>
    </submittedName>
</protein>
<evidence type="ECO:0000256" key="1">
    <source>
        <dbReference type="ARBA" id="ARBA00023015"/>
    </source>
</evidence>
<dbReference type="PRINTS" id="PR00035">
    <property type="entry name" value="HTHGNTR"/>
</dbReference>
<dbReference type="Proteomes" id="UP000276301">
    <property type="component" value="Unassembled WGS sequence"/>
</dbReference>
<dbReference type="PANTHER" id="PTHR43537">
    <property type="entry name" value="TRANSCRIPTIONAL REGULATOR, GNTR FAMILY"/>
    <property type="match status" value="1"/>
</dbReference>
<dbReference type="InterPro" id="IPR008920">
    <property type="entry name" value="TF_FadR/GntR_C"/>
</dbReference>